<dbReference type="InterPro" id="IPR050109">
    <property type="entry name" value="HTH-type_TetR-like_transc_reg"/>
</dbReference>
<dbReference type="SUPFAM" id="SSF48498">
    <property type="entry name" value="Tetracyclin repressor-like, C-terminal domain"/>
    <property type="match status" value="1"/>
</dbReference>
<dbReference type="Pfam" id="PF13305">
    <property type="entry name" value="TetR_C_33"/>
    <property type="match status" value="1"/>
</dbReference>
<keyword evidence="2 4" id="KW-0238">DNA-binding</keyword>
<dbReference type="InterPro" id="IPR036271">
    <property type="entry name" value="Tet_transcr_reg_TetR-rel_C_sf"/>
</dbReference>
<evidence type="ECO:0000256" key="2">
    <source>
        <dbReference type="ARBA" id="ARBA00023125"/>
    </source>
</evidence>
<dbReference type="InterPro" id="IPR025996">
    <property type="entry name" value="MT1864/Rv1816-like_C"/>
</dbReference>
<dbReference type="Pfam" id="PF00440">
    <property type="entry name" value="TetR_N"/>
    <property type="match status" value="1"/>
</dbReference>
<dbReference type="PROSITE" id="PS50977">
    <property type="entry name" value="HTH_TETR_2"/>
    <property type="match status" value="1"/>
</dbReference>
<dbReference type="EMBL" id="JAGSOG010000019">
    <property type="protein sequence ID" value="MBR7832947.1"/>
    <property type="molecule type" value="Genomic_DNA"/>
</dbReference>
<evidence type="ECO:0000256" key="1">
    <source>
        <dbReference type="ARBA" id="ARBA00023015"/>
    </source>
</evidence>
<dbReference type="GO" id="GO:0000976">
    <property type="term" value="F:transcription cis-regulatory region binding"/>
    <property type="evidence" value="ECO:0007669"/>
    <property type="project" value="TreeGrafter"/>
</dbReference>
<evidence type="ECO:0000256" key="4">
    <source>
        <dbReference type="PROSITE-ProRule" id="PRU00335"/>
    </source>
</evidence>
<feature type="region of interest" description="Disordered" evidence="5">
    <location>
        <begin position="190"/>
        <end position="210"/>
    </location>
</feature>
<dbReference type="RefSeq" id="WP_212527471.1">
    <property type="nucleotide sequence ID" value="NZ_JAGSOG010000019.1"/>
</dbReference>
<dbReference type="AlphaFoldDB" id="A0A941IPB0"/>
<evidence type="ECO:0000259" key="6">
    <source>
        <dbReference type="PROSITE" id="PS50977"/>
    </source>
</evidence>
<evidence type="ECO:0000313" key="8">
    <source>
        <dbReference type="Proteomes" id="UP000675781"/>
    </source>
</evidence>
<evidence type="ECO:0000256" key="3">
    <source>
        <dbReference type="ARBA" id="ARBA00023163"/>
    </source>
</evidence>
<evidence type="ECO:0000256" key="5">
    <source>
        <dbReference type="SAM" id="MobiDB-lite"/>
    </source>
</evidence>
<keyword evidence="8" id="KW-1185">Reference proteome</keyword>
<protein>
    <submittedName>
        <fullName evidence="7">WHG domain-containing protein</fullName>
    </submittedName>
</protein>
<comment type="caution">
    <text evidence="7">The sequence shown here is derived from an EMBL/GenBank/DDBJ whole genome shotgun (WGS) entry which is preliminary data.</text>
</comment>
<sequence length="210" mass="21955">MAGRVGLTTQRLAEAAAELADETGFDTVTASALARRFGVSVASLYAHVKNLDELRVRVTALALTEMADRGAEAIGGRAGKDALVALADAYRSYALEHPGRYAAAGARIGLDSPAAPPAVRNADLARAILRGYADISAAEQTHAVRMIGSALHGFVGLEASGAFAHSGDTGVSWRRMLDALDVALANWPQEPKQVTSRSSSRGTRTSARRA</sequence>
<dbReference type="PANTHER" id="PTHR30055">
    <property type="entry name" value="HTH-TYPE TRANSCRIPTIONAL REGULATOR RUTR"/>
    <property type="match status" value="1"/>
</dbReference>
<dbReference type="InterPro" id="IPR009057">
    <property type="entry name" value="Homeodomain-like_sf"/>
</dbReference>
<proteinExistence type="predicted"/>
<keyword evidence="1" id="KW-0805">Transcription regulation</keyword>
<feature type="domain" description="HTH tetR-type" evidence="6">
    <location>
        <begin position="6"/>
        <end position="66"/>
    </location>
</feature>
<dbReference type="SUPFAM" id="SSF46689">
    <property type="entry name" value="Homeodomain-like"/>
    <property type="match status" value="1"/>
</dbReference>
<dbReference type="Gene3D" id="1.10.357.10">
    <property type="entry name" value="Tetracycline Repressor, domain 2"/>
    <property type="match status" value="1"/>
</dbReference>
<dbReference type="Gene3D" id="1.10.10.60">
    <property type="entry name" value="Homeodomain-like"/>
    <property type="match status" value="1"/>
</dbReference>
<keyword evidence="3" id="KW-0804">Transcription</keyword>
<name>A0A941IPB0_9ACTN</name>
<dbReference type="InterPro" id="IPR001647">
    <property type="entry name" value="HTH_TetR"/>
</dbReference>
<organism evidence="7 8">
    <name type="scientific">Actinospica durhamensis</name>
    <dbReference type="NCBI Taxonomy" id="1508375"/>
    <lineage>
        <taxon>Bacteria</taxon>
        <taxon>Bacillati</taxon>
        <taxon>Actinomycetota</taxon>
        <taxon>Actinomycetes</taxon>
        <taxon>Catenulisporales</taxon>
        <taxon>Actinospicaceae</taxon>
        <taxon>Actinospica</taxon>
    </lineage>
</organism>
<dbReference type="GO" id="GO:0003700">
    <property type="term" value="F:DNA-binding transcription factor activity"/>
    <property type="evidence" value="ECO:0007669"/>
    <property type="project" value="TreeGrafter"/>
</dbReference>
<dbReference type="Proteomes" id="UP000675781">
    <property type="component" value="Unassembled WGS sequence"/>
</dbReference>
<evidence type="ECO:0000313" key="7">
    <source>
        <dbReference type="EMBL" id="MBR7832947.1"/>
    </source>
</evidence>
<accession>A0A941IPB0</accession>
<feature type="DNA-binding region" description="H-T-H motif" evidence="4">
    <location>
        <begin position="29"/>
        <end position="48"/>
    </location>
</feature>
<feature type="compositionally biased region" description="Low complexity" evidence="5">
    <location>
        <begin position="195"/>
        <end position="210"/>
    </location>
</feature>
<gene>
    <name evidence="7" type="ORF">KDL01_06720</name>
</gene>
<reference evidence="7" key="1">
    <citation type="submission" date="2021-04" db="EMBL/GenBank/DDBJ databases">
        <title>Genome based classification of Actinospica acidithermotolerans sp. nov., an actinobacterium isolated from an Indonesian hot spring.</title>
        <authorList>
            <person name="Kusuma A.B."/>
            <person name="Putra K.E."/>
            <person name="Nafisah S."/>
            <person name="Loh J."/>
            <person name="Nouioui I."/>
            <person name="Goodfellow M."/>
        </authorList>
    </citation>
    <scope>NUCLEOTIDE SEQUENCE</scope>
    <source>
        <strain evidence="7">CSCA 57</strain>
    </source>
</reference>
<dbReference type="PANTHER" id="PTHR30055:SF239">
    <property type="entry name" value="TRANSCRIPTIONAL REGULATORY PROTEIN"/>
    <property type="match status" value="1"/>
</dbReference>